<comment type="similarity">
    <text evidence="1 6">Belongs to the NusB family.</text>
</comment>
<evidence type="ECO:0000256" key="5">
    <source>
        <dbReference type="ARBA" id="ARBA00023163"/>
    </source>
</evidence>
<accession>A0A212JER1</accession>
<evidence type="ECO:0000256" key="4">
    <source>
        <dbReference type="ARBA" id="ARBA00023015"/>
    </source>
</evidence>
<dbReference type="GO" id="GO:0005829">
    <property type="term" value="C:cytosol"/>
    <property type="evidence" value="ECO:0007669"/>
    <property type="project" value="TreeGrafter"/>
</dbReference>
<reference evidence="8" key="1">
    <citation type="submission" date="2016-04" db="EMBL/GenBank/DDBJ databases">
        <authorList>
            <person name="Evans L.H."/>
            <person name="Alamgir A."/>
            <person name="Owens N."/>
            <person name="Weber N.D."/>
            <person name="Virtaneva K."/>
            <person name="Barbian K."/>
            <person name="Babar A."/>
            <person name="Rosenke K."/>
        </authorList>
    </citation>
    <scope>NUCLEOTIDE SEQUENCE</scope>
    <source>
        <strain evidence="8">86</strain>
    </source>
</reference>
<feature type="domain" description="NusB/RsmB/TIM44" evidence="7">
    <location>
        <begin position="10"/>
        <end position="142"/>
    </location>
</feature>
<dbReference type="AlphaFoldDB" id="A0A212JER1"/>
<dbReference type="GO" id="GO:0031564">
    <property type="term" value="P:transcription antitermination"/>
    <property type="evidence" value="ECO:0007669"/>
    <property type="project" value="UniProtKB-KW"/>
</dbReference>
<dbReference type="Gene3D" id="1.10.940.10">
    <property type="entry name" value="NusB-like"/>
    <property type="match status" value="1"/>
</dbReference>
<keyword evidence="2 6" id="KW-0889">Transcription antitermination</keyword>
<dbReference type="GO" id="GO:0003723">
    <property type="term" value="F:RNA binding"/>
    <property type="evidence" value="ECO:0007669"/>
    <property type="project" value="UniProtKB-UniRule"/>
</dbReference>
<keyword evidence="5 6" id="KW-0804">Transcription</keyword>
<evidence type="ECO:0000259" key="7">
    <source>
        <dbReference type="Pfam" id="PF01029"/>
    </source>
</evidence>
<dbReference type="PANTHER" id="PTHR11078">
    <property type="entry name" value="N UTILIZATION SUBSTANCE PROTEIN B-RELATED"/>
    <property type="match status" value="1"/>
</dbReference>
<evidence type="ECO:0000256" key="3">
    <source>
        <dbReference type="ARBA" id="ARBA00022884"/>
    </source>
</evidence>
<gene>
    <name evidence="6 8" type="primary">nusB</name>
    <name evidence="8" type="ORF">KL86DPRO_11302</name>
</gene>
<evidence type="ECO:0000256" key="1">
    <source>
        <dbReference type="ARBA" id="ARBA00005952"/>
    </source>
</evidence>
<dbReference type="GO" id="GO:0006353">
    <property type="term" value="P:DNA-templated transcription termination"/>
    <property type="evidence" value="ECO:0007669"/>
    <property type="project" value="UniProtKB-UniRule"/>
</dbReference>
<evidence type="ECO:0000256" key="2">
    <source>
        <dbReference type="ARBA" id="ARBA00022814"/>
    </source>
</evidence>
<sequence>MAVKKAPRRAERSLAFQVLYSLTFTPATNVQDVAKAFRKAPEQGEPVEKTGALEGFAWELVEGVWTNMDTIDAHLAAFSQNWRIERMGKVEITLLRLALYEILYRHDVPPKVAINEAIELSKQFGDDGSRGFVNGILDAAAKAVESGKLQRQ</sequence>
<keyword evidence="4 6" id="KW-0805">Transcription regulation</keyword>
<dbReference type="HAMAP" id="MF_00073">
    <property type="entry name" value="NusB"/>
    <property type="match status" value="1"/>
</dbReference>
<dbReference type="InterPro" id="IPR035926">
    <property type="entry name" value="NusB-like_sf"/>
</dbReference>
<name>A0A212JER1_9DELT</name>
<dbReference type="InterPro" id="IPR006027">
    <property type="entry name" value="NusB_RsmB_TIM44"/>
</dbReference>
<evidence type="ECO:0000313" key="8">
    <source>
        <dbReference type="EMBL" id="SBV97943.1"/>
    </source>
</evidence>
<organism evidence="8">
    <name type="scientific">uncultured delta proteobacterium</name>
    <dbReference type="NCBI Taxonomy" id="34034"/>
    <lineage>
        <taxon>Bacteria</taxon>
        <taxon>Deltaproteobacteria</taxon>
        <taxon>environmental samples</taxon>
    </lineage>
</organism>
<proteinExistence type="inferred from homology"/>
<protein>
    <recommendedName>
        <fullName evidence="6">Transcription antitermination protein NusB</fullName>
    </recommendedName>
    <alternativeName>
        <fullName evidence="6">Antitermination factor NusB</fullName>
    </alternativeName>
</protein>
<dbReference type="EMBL" id="FLUQ01000001">
    <property type="protein sequence ID" value="SBV97943.1"/>
    <property type="molecule type" value="Genomic_DNA"/>
</dbReference>
<keyword evidence="3 6" id="KW-0694">RNA-binding</keyword>
<dbReference type="SUPFAM" id="SSF48013">
    <property type="entry name" value="NusB-like"/>
    <property type="match status" value="1"/>
</dbReference>
<dbReference type="NCBIfam" id="TIGR01951">
    <property type="entry name" value="nusB"/>
    <property type="match status" value="1"/>
</dbReference>
<dbReference type="PANTHER" id="PTHR11078:SF3">
    <property type="entry name" value="ANTITERMINATION NUSB DOMAIN-CONTAINING PROTEIN"/>
    <property type="match status" value="1"/>
</dbReference>
<evidence type="ECO:0000256" key="6">
    <source>
        <dbReference type="HAMAP-Rule" id="MF_00073"/>
    </source>
</evidence>
<dbReference type="Pfam" id="PF01029">
    <property type="entry name" value="NusB"/>
    <property type="match status" value="1"/>
</dbReference>
<comment type="function">
    <text evidence="6">Involved in transcription antitermination. Required for transcription of ribosomal RNA (rRNA) genes. Binds specifically to the boxA antiterminator sequence of the ribosomal RNA (rrn) operons.</text>
</comment>
<dbReference type="InterPro" id="IPR011605">
    <property type="entry name" value="NusB_fam"/>
</dbReference>